<dbReference type="AlphaFoldDB" id="A0A3B0XSN4"/>
<dbReference type="EMBL" id="UOFI01000074">
    <property type="protein sequence ID" value="VAW66287.1"/>
    <property type="molecule type" value="Genomic_DNA"/>
</dbReference>
<dbReference type="InterPro" id="IPR016030">
    <property type="entry name" value="CblAdoTrfase-like"/>
</dbReference>
<gene>
    <name evidence="7" type="ORF">MNBD_GAMMA09-3485</name>
</gene>
<name>A0A3B0XSN4_9ZZZZ</name>
<protein>
    <submittedName>
        <fullName evidence="7">ATP:Cob(I)alamin adenosyltransferase</fullName>
        <ecNumber evidence="7">2.5.1.17</ecNumber>
    </submittedName>
</protein>
<dbReference type="Pfam" id="PF01923">
    <property type="entry name" value="Cob_adeno_trans"/>
    <property type="match status" value="1"/>
</dbReference>
<evidence type="ECO:0000259" key="6">
    <source>
        <dbReference type="Pfam" id="PF01923"/>
    </source>
</evidence>
<comment type="subunit">
    <text evidence="2">Homotrimer.</text>
</comment>
<evidence type="ECO:0000256" key="2">
    <source>
        <dbReference type="ARBA" id="ARBA00011233"/>
    </source>
</evidence>
<dbReference type="FunFam" id="1.20.1200.10:FF:000001">
    <property type="entry name" value="Cob(I)yrinic acid a,c-diamide adenosyltransferase"/>
    <property type="match status" value="1"/>
</dbReference>
<evidence type="ECO:0000256" key="5">
    <source>
        <dbReference type="ARBA" id="ARBA00022840"/>
    </source>
</evidence>
<dbReference type="GO" id="GO:0009235">
    <property type="term" value="P:cobalamin metabolic process"/>
    <property type="evidence" value="ECO:0007669"/>
    <property type="project" value="UniProtKB-ARBA"/>
</dbReference>
<comment type="similarity">
    <text evidence="1">Belongs to the Cob(I)alamin adenosyltransferase family.</text>
</comment>
<reference evidence="7" key="1">
    <citation type="submission" date="2018-06" db="EMBL/GenBank/DDBJ databases">
        <authorList>
            <person name="Zhirakovskaya E."/>
        </authorList>
    </citation>
    <scope>NUCLEOTIDE SEQUENCE</scope>
</reference>
<evidence type="ECO:0000313" key="7">
    <source>
        <dbReference type="EMBL" id="VAW66287.1"/>
    </source>
</evidence>
<dbReference type="PANTHER" id="PTHR12213">
    <property type="entry name" value="CORRINOID ADENOSYLTRANSFERASE"/>
    <property type="match status" value="1"/>
</dbReference>
<organism evidence="7">
    <name type="scientific">hydrothermal vent metagenome</name>
    <dbReference type="NCBI Taxonomy" id="652676"/>
    <lineage>
        <taxon>unclassified sequences</taxon>
        <taxon>metagenomes</taxon>
        <taxon>ecological metagenomes</taxon>
    </lineage>
</organism>
<dbReference type="GO" id="GO:0008817">
    <property type="term" value="F:corrinoid adenosyltransferase activity"/>
    <property type="evidence" value="ECO:0007669"/>
    <property type="project" value="UniProtKB-EC"/>
</dbReference>
<dbReference type="PANTHER" id="PTHR12213:SF0">
    <property type="entry name" value="CORRINOID ADENOSYLTRANSFERASE MMAB"/>
    <property type="match status" value="1"/>
</dbReference>
<dbReference type="NCBIfam" id="TIGR00636">
    <property type="entry name" value="PduO_Nterm"/>
    <property type="match status" value="1"/>
</dbReference>
<dbReference type="GO" id="GO:0005524">
    <property type="term" value="F:ATP binding"/>
    <property type="evidence" value="ECO:0007669"/>
    <property type="project" value="UniProtKB-KW"/>
</dbReference>
<feature type="domain" description="Cobalamin adenosyltransferase-like" evidence="6">
    <location>
        <begin position="8"/>
        <end position="165"/>
    </location>
</feature>
<sequence>MGNRLSKIYTRLGDDGSTGMANGQRVSKDSLRMQAIGEVDELNSTLGVVINRCSPGEIKENMITVQHDLFNLGAQLAMPDYEKISRARIEWLEKTLDDMNLQLTPLKEFILPGGAESACFCHMARAICRRTERSLVALNNEEKIKEEMSAYINRLSDWLFVVSRILNKNEGEPEVYWCSDRLVASTKV</sequence>
<accession>A0A3B0XSN4</accession>
<dbReference type="EC" id="2.5.1.17" evidence="7"/>
<dbReference type="InterPro" id="IPR029499">
    <property type="entry name" value="PduO-typ"/>
</dbReference>
<evidence type="ECO:0000256" key="1">
    <source>
        <dbReference type="ARBA" id="ARBA00007487"/>
    </source>
</evidence>
<evidence type="ECO:0000256" key="4">
    <source>
        <dbReference type="ARBA" id="ARBA00022741"/>
    </source>
</evidence>
<proteinExistence type="inferred from homology"/>
<dbReference type="InterPro" id="IPR036451">
    <property type="entry name" value="CblAdoTrfase-like_sf"/>
</dbReference>
<dbReference type="SUPFAM" id="SSF89028">
    <property type="entry name" value="Cobalamin adenosyltransferase-like"/>
    <property type="match status" value="1"/>
</dbReference>
<evidence type="ECO:0000256" key="3">
    <source>
        <dbReference type="ARBA" id="ARBA00022679"/>
    </source>
</evidence>
<dbReference type="Gene3D" id="1.20.1200.10">
    <property type="entry name" value="Cobalamin adenosyltransferase-like"/>
    <property type="match status" value="1"/>
</dbReference>
<keyword evidence="4" id="KW-0547">Nucleotide-binding</keyword>
<keyword evidence="3 7" id="KW-0808">Transferase</keyword>
<keyword evidence="5" id="KW-0067">ATP-binding</keyword>